<name>A0ABN1AKZ0_9SPHN</name>
<organism evidence="1 2">
    <name type="scientific">Parasphingorhabdus litoris</name>
    <dbReference type="NCBI Taxonomy" id="394733"/>
    <lineage>
        <taxon>Bacteria</taxon>
        <taxon>Pseudomonadati</taxon>
        <taxon>Pseudomonadota</taxon>
        <taxon>Alphaproteobacteria</taxon>
        <taxon>Sphingomonadales</taxon>
        <taxon>Sphingomonadaceae</taxon>
        <taxon>Parasphingorhabdus</taxon>
    </lineage>
</organism>
<accession>A0ABN1AKZ0</accession>
<evidence type="ECO:0008006" key="3">
    <source>
        <dbReference type="Google" id="ProtNLM"/>
    </source>
</evidence>
<dbReference type="Proteomes" id="UP001500713">
    <property type="component" value="Unassembled WGS sequence"/>
</dbReference>
<dbReference type="InterPro" id="IPR036390">
    <property type="entry name" value="WH_DNA-bd_sf"/>
</dbReference>
<reference evidence="1 2" key="1">
    <citation type="journal article" date="2019" name="Int. J. Syst. Evol. Microbiol.">
        <title>The Global Catalogue of Microorganisms (GCM) 10K type strain sequencing project: providing services to taxonomists for standard genome sequencing and annotation.</title>
        <authorList>
            <consortium name="The Broad Institute Genomics Platform"/>
            <consortium name="The Broad Institute Genome Sequencing Center for Infectious Disease"/>
            <person name="Wu L."/>
            <person name="Ma J."/>
        </authorList>
    </citation>
    <scope>NUCLEOTIDE SEQUENCE [LARGE SCALE GENOMIC DNA]</scope>
    <source>
        <strain evidence="1 2">JCM 14162</strain>
    </source>
</reference>
<dbReference type="EMBL" id="BAAAEM010000002">
    <property type="protein sequence ID" value="GAA0479063.1"/>
    <property type="molecule type" value="Genomic_DNA"/>
</dbReference>
<dbReference type="InterPro" id="IPR021880">
    <property type="entry name" value="DUF3489"/>
</dbReference>
<dbReference type="SUPFAM" id="SSF46785">
    <property type="entry name" value="Winged helix' DNA-binding domain"/>
    <property type="match status" value="1"/>
</dbReference>
<comment type="caution">
    <text evidence="1">The sequence shown here is derived from an EMBL/GenBank/DDBJ whole genome shotgun (WGS) entry which is preliminary data.</text>
</comment>
<proteinExistence type="predicted"/>
<evidence type="ECO:0000313" key="2">
    <source>
        <dbReference type="Proteomes" id="UP001500713"/>
    </source>
</evidence>
<evidence type="ECO:0000313" key="1">
    <source>
        <dbReference type="EMBL" id="GAA0479063.1"/>
    </source>
</evidence>
<sequence length="76" mass="8525">MATSKPKTKSAKVIALLVRGNGSSINEIGKATNWKPHSIRAFLTGLRKRSYLVVREQHRDDETVYRIAEQSEARAS</sequence>
<gene>
    <name evidence="1" type="ORF">GCM10009096_21330</name>
</gene>
<keyword evidence="2" id="KW-1185">Reference proteome</keyword>
<dbReference type="RefSeq" id="WP_229954550.1">
    <property type="nucleotide sequence ID" value="NZ_BAAAEM010000002.1"/>
</dbReference>
<protein>
    <recommendedName>
        <fullName evidence="3">DUF3489 domain-containing protein</fullName>
    </recommendedName>
</protein>
<dbReference type="Pfam" id="PF11994">
    <property type="entry name" value="DUF3489"/>
    <property type="match status" value="1"/>
</dbReference>